<feature type="transmembrane region" description="Helical" evidence="7">
    <location>
        <begin position="277"/>
        <end position="295"/>
    </location>
</feature>
<feature type="transmembrane region" description="Helical" evidence="7">
    <location>
        <begin position="103"/>
        <end position="125"/>
    </location>
</feature>
<evidence type="ECO:0000256" key="3">
    <source>
        <dbReference type="ARBA" id="ARBA00022475"/>
    </source>
</evidence>
<dbReference type="EMBL" id="BAABLM010000003">
    <property type="protein sequence ID" value="GAA4673811.1"/>
    <property type="molecule type" value="Genomic_DNA"/>
</dbReference>
<dbReference type="InterPro" id="IPR036259">
    <property type="entry name" value="MFS_trans_sf"/>
</dbReference>
<evidence type="ECO:0000256" key="2">
    <source>
        <dbReference type="ARBA" id="ARBA00022448"/>
    </source>
</evidence>
<evidence type="ECO:0000256" key="4">
    <source>
        <dbReference type="ARBA" id="ARBA00022692"/>
    </source>
</evidence>
<feature type="transmembrane region" description="Helical" evidence="7">
    <location>
        <begin position="366"/>
        <end position="386"/>
    </location>
</feature>
<dbReference type="PROSITE" id="PS50850">
    <property type="entry name" value="MFS"/>
    <property type="match status" value="1"/>
</dbReference>
<feature type="transmembrane region" description="Helical" evidence="7">
    <location>
        <begin position="208"/>
        <end position="233"/>
    </location>
</feature>
<keyword evidence="6 7" id="KW-0472">Membrane</keyword>
<feature type="transmembrane region" description="Helical" evidence="7">
    <location>
        <begin position="245"/>
        <end position="265"/>
    </location>
</feature>
<evidence type="ECO:0000256" key="5">
    <source>
        <dbReference type="ARBA" id="ARBA00022989"/>
    </source>
</evidence>
<organism evidence="9 10">
    <name type="scientific">Frondihabitans cladoniiphilus</name>
    <dbReference type="NCBI Taxonomy" id="715785"/>
    <lineage>
        <taxon>Bacteria</taxon>
        <taxon>Bacillati</taxon>
        <taxon>Actinomycetota</taxon>
        <taxon>Actinomycetes</taxon>
        <taxon>Micrococcales</taxon>
        <taxon>Microbacteriaceae</taxon>
        <taxon>Frondihabitans</taxon>
    </lineage>
</organism>
<feature type="transmembrane region" description="Helical" evidence="7">
    <location>
        <begin position="137"/>
        <end position="158"/>
    </location>
</feature>
<dbReference type="PANTHER" id="PTHR23517">
    <property type="entry name" value="RESISTANCE PROTEIN MDTM, PUTATIVE-RELATED-RELATED"/>
    <property type="match status" value="1"/>
</dbReference>
<keyword evidence="3" id="KW-1003">Cell membrane</keyword>
<keyword evidence="2" id="KW-0813">Transport</keyword>
<dbReference type="InterPro" id="IPR011701">
    <property type="entry name" value="MFS"/>
</dbReference>
<dbReference type="RefSeq" id="WP_345375481.1">
    <property type="nucleotide sequence ID" value="NZ_BAABLM010000003.1"/>
</dbReference>
<feature type="transmembrane region" description="Helical" evidence="7">
    <location>
        <begin position="301"/>
        <end position="321"/>
    </location>
</feature>
<feature type="transmembrane region" description="Helical" evidence="7">
    <location>
        <begin position="341"/>
        <end position="360"/>
    </location>
</feature>
<evidence type="ECO:0000256" key="1">
    <source>
        <dbReference type="ARBA" id="ARBA00004651"/>
    </source>
</evidence>
<keyword evidence="10" id="KW-1185">Reference proteome</keyword>
<dbReference type="Gene3D" id="1.20.1250.20">
    <property type="entry name" value="MFS general substrate transporter like domains"/>
    <property type="match status" value="1"/>
</dbReference>
<evidence type="ECO:0000313" key="9">
    <source>
        <dbReference type="EMBL" id="GAA4673811.1"/>
    </source>
</evidence>
<dbReference type="Pfam" id="PF07690">
    <property type="entry name" value="MFS_1"/>
    <property type="match status" value="1"/>
</dbReference>
<gene>
    <name evidence="9" type="ORF">GCM10025780_17720</name>
</gene>
<evidence type="ECO:0000256" key="6">
    <source>
        <dbReference type="ARBA" id="ARBA00023136"/>
    </source>
</evidence>
<keyword evidence="5 7" id="KW-1133">Transmembrane helix</keyword>
<reference evidence="10" key="1">
    <citation type="journal article" date="2019" name="Int. J. Syst. Evol. Microbiol.">
        <title>The Global Catalogue of Microorganisms (GCM) 10K type strain sequencing project: providing services to taxonomists for standard genome sequencing and annotation.</title>
        <authorList>
            <consortium name="The Broad Institute Genomics Platform"/>
            <consortium name="The Broad Institute Genome Sequencing Center for Infectious Disease"/>
            <person name="Wu L."/>
            <person name="Ma J."/>
        </authorList>
    </citation>
    <scope>NUCLEOTIDE SEQUENCE [LARGE SCALE GENOMIC DNA]</scope>
    <source>
        <strain evidence="10">JCM 18956</strain>
    </source>
</reference>
<comment type="caution">
    <text evidence="9">The sequence shown here is derived from an EMBL/GenBank/DDBJ whole genome shotgun (WGS) entry which is preliminary data.</text>
</comment>
<evidence type="ECO:0000259" key="8">
    <source>
        <dbReference type="PROSITE" id="PS50850"/>
    </source>
</evidence>
<comment type="subcellular location">
    <subcellularLocation>
        <location evidence="1">Cell membrane</location>
        <topology evidence="1">Multi-pass membrane protein</topology>
    </subcellularLocation>
</comment>
<feature type="domain" description="Major facilitator superfamily (MFS) profile" evidence="8">
    <location>
        <begin position="7"/>
        <end position="392"/>
    </location>
</feature>
<dbReference type="SUPFAM" id="SSF103473">
    <property type="entry name" value="MFS general substrate transporter"/>
    <property type="match status" value="1"/>
</dbReference>
<name>A0ABP8VWF1_9MICO</name>
<accession>A0ABP8VWF1</accession>
<dbReference type="PANTHER" id="PTHR23517:SF13">
    <property type="entry name" value="MAJOR FACILITATOR SUPERFAMILY MFS_1"/>
    <property type="match status" value="1"/>
</dbReference>
<feature type="transmembrane region" description="Helical" evidence="7">
    <location>
        <begin position="49"/>
        <end position="66"/>
    </location>
</feature>
<dbReference type="InterPro" id="IPR050171">
    <property type="entry name" value="MFS_Transporters"/>
</dbReference>
<feature type="transmembrane region" description="Helical" evidence="7">
    <location>
        <begin position="170"/>
        <end position="187"/>
    </location>
</feature>
<feature type="transmembrane region" description="Helical" evidence="7">
    <location>
        <begin position="78"/>
        <end position="97"/>
    </location>
</feature>
<evidence type="ECO:0000313" key="10">
    <source>
        <dbReference type="Proteomes" id="UP001501295"/>
    </source>
</evidence>
<feature type="transmembrane region" description="Helical" evidence="7">
    <location>
        <begin position="12"/>
        <end position="29"/>
    </location>
</feature>
<dbReference type="Proteomes" id="UP001501295">
    <property type="component" value="Unassembled WGS sequence"/>
</dbReference>
<keyword evidence="4 7" id="KW-0812">Transmembrane</keyword>
<evidence type="ECO:0000256" key="7">
    <source>
        <dbReference type="SAM" id="Phobius"/>
    </source>
</evidence>
<dbReference type="InterPro" id="IPR020846">
    <property type="entry name" value="MFS_dom"/>
</dbReference>
<proteinExistence type="predicted"/>
<protein>
    <submittedName>
        <fullName evidence="9">MFS transporter</fullName>
    </submittedName>
</protein>
<sequence length="395" mass="39437">MSTSTDSRTGLGLTATIYVFAAVMIGTTLPTPLYPTYESVFGFGSQTTTVLFAIYAAGVIVSLLVAGRLSQSLGRRPVLLIGAALSLVSAILFTIGTSEGLLFVGRVFSGLSAGVLTSTGTVAVLDAAPDARKKIAGSLATAANIGGLGFGMIVSGLVAGLTPFHLRGPFVVQGALVVIAGLALLVVPETVAKADRVPFRLHVPTVPAAARGVFGVASIGAIAGFAVCGLFSSVAPNFVGSILQIHSAVVVGLATGVLFVASAVAQIALGSVSAVRGVLIGSVALFVGMAVLALALPLASLALLIVSAVVSGAGQGLLFTYGLRAITGATPEDQRAQATTAYFIVAYLAISIPSIVAGVFTTTVGLTPTGIVFAGVMAVLCVVAFATRGRFAVRG</sequence>